<keyword evidence="3" id="KW-1185">Reference proteome</keyword>
<dbReference type="RefSeq" id="WP_021682535.1">
    <property type="nucleotide sequence ID" value="NZ_KI260421.1"/>
</dbReference>
<dbReference type="Gene3D" id="3.40.50.300">
    <property type="entry name" value="P-loop containing nucleotide triphosphate hydrolases"/>
    <property type="match status" value="1"/>
</dbReference>
<evidence type="ECO:0000259" key="1">
    <source>
        <dbReference type="SMART" id="SM00382"/>
    </source>
</evidence>
<feature type="domain" description="AAA+ ATPase" evidence="1">
    <location>
        <begin position="44"/>
        <end position="209"/>
    </location>
</feature>
<protein>
    <submittedName>
        <fullName evidence="2">Phosphoribulokinase/uridine kinase family protein</fullName>
    </submittedName>
</protein>
<dbReference type="PANTHER" id="PTHR10285">
    <property type="entry name" value="URIDINE KINASE"/>
    <property type="match status" value="1"/>
</dbReference>
<comment type="caution">
    <text evidence="2">The sequence shown here is derived from an EMBL/GenBank/DDBJ whole genome shotgun (WGS) entry which is preliminary data.</text>
</comment>
<dbReference type="STRING" id="411473.RUMCAL_01077"/>
<dbReference type="GO" id="GO:0005524">
    <property type="term" value="F:ATP binding"/>
    <property type="evidence" value="ECO:0007669"/>
    <property type="project" value="InterPro"/>
</dbReference>
<dbReference type="EMBL" id="AWVF01000121">
    <property type="protein sequence ID" value="ERJ96567.1"/>
    <property type="molecule type" value="Genomic_DNA"/>
</dbReference>
<dbReference type="OrthoDB" id="9764644at2"/>
<evidence type="ECO:0000313" key="2">
    <source>
        <dbReference type="EMBL" id="ERJ96567.1"/>
    </source>
</evidence>
<keyword evidence="2" id="KW-0418">Kinase</keyword>
<name>U2KWC6_9FIRM</name>
<accession>U2KWC6</accession>
<evidence type="ECO:0000313" key="3">
    <source>
        <dbReference type="Proteomes" id="UP000016662"/>
    </source>
</evidence>
<proteinExistence type="predicted"/>
<dbReference type="InterPro" id="IPR027417">
    <property type="entry name" value="P-loop_NTPase"/>
</dbReference>
<dbReference type="PATRIC" id="fig|411473.3.peg.887"/>
<dbReference type="InterPro" id="IPR003593">
    <property type="entry name" value="AAA+_ATPase"/>
</dbReference>
<gene>
    <name evidence="2" type="ORF">RUMCAL_01077</name>
</gene>
<reference evidence="2 3" key="1">
    <citation type="submission" date="2013-07" db="EMBL/GenBank/DDBJ databases">
        <authorList>
            <person name="Weinstock G."/>
            <person name="Sodergren E."/>
            <person name="Wylie T."/>
            <person name="Fulton L."/>
            <person name="Fulton R."/>
            <person name="Fronick C."/>
            <person name="O'Laughlin M."/>
            <person name="Godfrey J."/>
            <person name="Miner T."/>
            <person name="Herter B."/>
            <person name="Appelbaum E."/>
            <person name="Cordes M."/>
            <person name="Lek S."/>
            <person name="Wollam A."/>
            <person name="Pepin K.H."/>
            <person name="Palsikar V.B."/>
            <person name="Mitreva M."/>
            <person name="Wilson R.K."/>
        </authorList>
    </citation>
    <scope>NUCLEOTIDE SEQUENCE [LARGE SCALE GENOMIC DNA]</scope>
    <source>
        <strain evidence="2 3">ATCC 27760</strain>
    </source>
</reference>
<dbReference type="HOGENOM" id="CLU_023775_0_0_9"/>
<dbReference type="GO" id="GO:0016301">
    <property type="term" value="F:kinase activity"/>
    <property type="evidence" value="ECO:0007669"/>
    <property type="project" value="UniProtKB-KW"/>
</dbReference>
<dbReference type="eggNOG" id="COG0572">
    <property type="taxonomic scope" value="Bacteria"/>
</dbReference>
<keyword evidence="2" id="KW-0808">Transferase</keyword>
<dbReference type="Proteomes" id="UP000016662">
    <property type="component" value="Unassembled WGS sequence"/>
</dbReference>
<dbReference type="SUPFAM" id="SSF52540">
    <property type="entry name" value="P-loop containing nucleoside triphosphate hydrolases"/>
    <property type="match status" value="1"/>
</dbReference>
<sequence>MKYRKLTDINQEMTASENALQQADQAFLGELQKVAESIRQTAAERPVILLAGPSGSGKTTTAFLLERFLDRWGVETHTISMDNFFSTMTPQQRELSVKGKLDLESPARVDIPYLNQQLQKIIACEPTWLPRYEFPTTTRIDQDWQLTRKPNELLLLEGIHALNPEVITIPEEMTVRIYVSVRTRVTNGETVLHPSRLRLMRRMLRDRNFRHRSVAETLSMFEHVQAGEHKYIAPYKKRALFSVDTFLPYELGIYKTLLDGELEAEMQHPLLRELRQMWDDVEPLRLEQVPADSLVREFAGDSAFHY</sequence>
<dbReference type="Pfam" id="PF00485">
    <property type="entry name" value="PRK"/>
    <property type="match status" value="1"/>
</dbReference>
<dbReference type="AlphaFoldDB" id="U2KWC6"/>
<dbReference type="InterPro" id="IPR006083">
    <property type="entry name" value="PRK/URK"/>
</dbReference>
<dbReference type="SMART" id="SM00382">
    <property type="entry name" value="AAA"/>
    <property type="match status" value="1"/>
</dbReference>
<organism evidence="2 3">
    <name type="scientific">Ruminococcus callidus ATCC 27760</name>
    <dbReference type="NCBI Taxonomy" id="411473"/>
    <lineage>
        <taxon>Bacteria</taxon>
        <taxon>Bacillati</taxon>
        <taxon>Bacillota</taxon>
        <taxon>Clostridia</taxon>
        <taxon>Eubacteriales</taxon>
        <taxon>Oscillospiraceae</taxon>
        <taxon>Ruminococcus</taxon>
    </lineage>
</organism>